<name>A0A5N6VHG9_9EURO</name>
<protein>
    <submittedName>
        <fullName evidence="1">Uncharacterized protein</fullName>
    </submittedName>
</protein>
<accession>A0A5N6VHG9</accession>
<evidence type="ECO:0000313" key="1">
    <source>
        <dbReference type="EMBL" id="KAE8306660.1"/>
    </source>
</evidence>
<dbReference type="EMBL" id="ML738437">
    <property type="protein sequence ID" value="KAE8306660.1"/>
    <property type="molecule type" value="Genomic_DNA"/>
</dbReference>
<proteinExistence type="predicted"/>
<gene>
    <name evidence="1" type="ORF">BDV41DRAFT_557613</name>
</gene>
<organism evidence="1 2">
    <name type="scientific">Aspergillus transmontanensis</name>
    <dbReference type="NCBI Taxonomy" id="1034304"/>
    <lineage>
        <taxon>Eukaryota</taxon>
        <taxon>Fungi</taxon>
        <taxon>Dikarya</taxon>
        <taxon>Ascomycota</taxon>
        <taxon>Pezizomycotina</taxon>
        <taxon>Eurotiomycetes</taxon>
        <taxon>Eurotiomycetidae</taxon>
        <taxon>Eurotiales</taxon>
        <taxon>Aspergillaceae</taxon>
        <taxon>Aspergillus</taxon>
        <taxon>Aspergillus subgen. Circumdati</taxon>
    </lineage>
</organism>
<reference evidence="2" key="1">
    <citation type="submission" date="2019-04" db="EMBL/GenBank/DDBJ databases">
        <title>Friends and foes A comparative genomics studyof 23 Aspergillus species from section Flavi.</title>
        <authorList>
            <consortium name="DOE Joint Genome Institute"/>
            <person name="Kjaerbolling I."/>
            <person name="Vesth T."/>
            <person name="Frisvad J.C."/>
            <person name="Nybo J.L."/>
            <person name="Theobald S."/>
            <person name="Kildgaard S."/>
            <person name="Isbrandt T."/>
            <person name="Kuo A."/>
            <person name="Sato A."/>
            <person name="Lyhne E.K."/>
            <person name="Kogle M.E."/>
            <person name="Wiebenga A."/>
            <person name="Kun R.S."/>
            <person name="Lubbers R.J."/>
            <person name="Makela M.R."/>
            <person name="Barry K."/>
            <person name="Chovatia M."/>
            <person name="Clum A."/>
            <person name="Daum C."/>
            <person name="Haridas S."/>
            <person name="He G."/>
            <person name="LaButti K."/>
            <person name="Lipzen A."/>
            <person name="Mondo S."/>
            <person name="Riley R."/>
            <person name="Salamov A."/>
            <person name="Simmons B.A."/>
            <person name="Magnuson J.K."/>
            <person name="Henrissat B."/>
            <person name="Mortensen U.H."/>
            <person name="Larsen T.O."/>
            <person name="Devries R.P."/>
            <person name="Grigoriev I.V."/>
            <person name="Machida M."/>
            <person name="Baker S.E."/>
            <person name="Andersen M.R."/>
        </authorList>
    </citation>
    <scope>NUCLEOTIDE SEQUENCE [LARGE SCALE GENOMIC DNA]</scope>
    <source>
        <strain evidence="2">CBS 130015</strain>
    </source>
</reference>
<sequence length="85" mass="9400">MVAQSTDSVQLMRCCFFGWSCPLGVYQVCSLVWLAIQWDDEGDSHILPLGRDVLAGCTVCTLYIRVVLPWPPPAPSCCRIEEPGV</sequence>
<evidence type="ECO:0000313" key="2">
    <source>
        <dbReference type="Proteomes" id="UP000325433"/>
    </source>
</evidence>
<dbReference type="AlphaFoldDB" id="A0A5N6VHG9"/>
<dbReference type="Proteomes" id="UP000325433">
    <property type="component" value="Unassembled WGS sequence"/>
</dbReference>
<keyword evidence="2" id="KW-1185">Reference proteome</keyword>